<dbReference type="RefSeq" id="WP_129653866.1">
    <property type="nucleotide sequence ID" value="NZ_ML142908.1"/>
</dbReference>
<feature type="transmembrane region" description="Helical" evidence="1">
    <location>
        <begin position="176"/>
        <end position="196"/>
    </location>
</feature>
<evidence type="ECO:0000259" key="2">
    <source>
        <dbReference type="Pfam" id="PF09925"/>
    </source>
</evidence>
<keyword evidence="1" id="KW-0472">Membrane</keyword>
<reference evidence="3 4" key="1">
    <citation type="submission" date="2014-04" db="EMBL/GenBank/DDBJ databases">
        <title>Whole genome of Muricauda olearia.</title>
        <authorList>
            <person name="Zhang X.-H."/>
            <person name="Tang K."/>
        </authorList>
    </citation>
    <scope>NUCLEOTIDE SEQUENCE [LARGE SCALE GENOMIC DNA]</scope>
    <source>
        <strain evidence="3 4">Th120</strain>
    </source>
</reference>
<accession>A0A444VNT8</accession>
<evidence type="ECO:0000313" key="4">
    <source>
        <dbReference type="Proteomes" id="UP000290261"/>
    </source>
</evidence>
<dbReference type="InterPro" id="IPR018677">
    <property type="entry name" value="DUF2157"/>
</dbReference>
<keyword evidence="1" id="KW-1133">Transmembrane helix</keyword>
<comment type="caution">
    <text evidence="3">The sequence shown here is derived from an EMBL/GenBank/DDBJ whole genome shotgun (WGS) entry which is preliminary data.</text>
</comment>
<keyword evidence="4" id="KW-1185">Reference proteome</keyword>
<dbReference type="EMBL" id="JJMP01000003">
    <property type="protein sequence ID" value="RYC52340.1"/>
    <property type="molecule type" value="Genomic_DNA"/>
</dbReference>
<dbReference type="Pfam" id="PF09925">
    <property type="entry name" value="DUF2157"/>
    <property type="match status" value="1"/>
</dbReference>
<feature type="transmembrane region" description="Helical" evidence="1">
    <location>
        <begin position="127"/>
        <end position="144"/>
    </location>
</feature>
<evidence type="ECO:0000256" key="1">
    <source>
        <dbReference type="SAM" id="Phobius"/>
    </source>
</evidence>
<dbReference type="AlphaFoldDB" id="A0A444VNT8"/>
<feature type="transmembrane region" description="Helical" evidence="1">
    <location>
        <begin position="288"/>
        <end position="308"/>
    </location>
</feature>
<sequence>MSKITREDIQIIGRCSNWSENDVSKTLADTVYADKSSWLAFLRILFLGIGASFTVAGIIFFFAYNWADLNKFIKLGLLEGLVLLVSLGVLFFKTNPLVKKVLLAATAILVGASLAVFGQVYQTGANAYDFFLAWVLFISLWVIISRFAALWVIYIALINTTIFLYADQVAQDWSELFVINFLFVVNLFFLIGFLLISKFKPDRRFPVWSTHLLALAITVIGTIGVSMGIFEDPEPLFWMLFVLVGISYGLGVWYGLKAHNTFYLAIICFSVILIICDLLLHASEGAGMFFIIGLFIIGSVTVLIKTLMEIQRKWTR</sequence>
<feature type="transmembrane region" description="Helical" evidence="1">
    <location>
        <begin position="151"/>
        <end position="170"/>
    </location>
</feature>
<organism evidence="3 4">
    <name type="scientific">Flagellimonas olearia</name>
    <dbReference type="NCBI Taxonomy" id="552546"/>
    <lineage>
        <taxon>Bacteria</taxon>
        <taxon>Pseudomonadati</taxon>
        <taxon>Bacteroidota</taxon>
        <taxon>Flavobacteriia</taxon>
        <taxon>Flavobacteriales</taxon>
        <taxon>Flavobacteriaceae</taxon>
        <taxon>Flagellimonas</taxon>
    </lineage>
</organism>
<feature type="domain" description="DUF2157" evidence="2">
    <location>
        <begin position="43"/>
        <end position="151"/>
    </location>
</feature>
<gene>
    <name evidence="3" type="ORF">DN53_10695</name>
</gene>
<name>A0A444VNT8_9FLAO</name>
<feature type="transmembrane region" description="Helical" evidence="1">
    <location>
        <begin position="101"/>
        <end position="121"/>
    </location>
</feature>
<evidence type="ECO:0000313" key="3">
    <source>
        <dbReference type="EMBL" id="RYC52340.1"/>
    </source>
</evidence>
<proteinExistence type="predicted"/>
<protein>
    <recommendedName>
        <fullName evidence="2">DUF2157 domain-containing protein</fullName>
    </recommendedName>
</protein>
<feature type="transmembrane region" description="Helical" evidence="1">
    <location>
        <begin position="263"/>
        <end position="282"/>
    </location>
</feature>
<dbReference type="Proteomes" id="UP000290261">
    <property type="component" value="Unassembled WGS sequence"/>
</dbReference>
<feature type="transmembrane region" description="Helical" evidence="1">
    <location>
        <begin position="44"/>
        <end position="66"/>
    </location>
</feature>
<feature type="transmembrane region" description="Helical" evidence="1">
    <location>
        <begin position="72"/>
        <end position="92"/>
    </location>
</feature>
<keyword evidence="1" id="KW-0812">Transmembrane</keyword>
<feature type="transmembrane region" description="Helical" evidence="1">
    <location>
        <begin position="236"/>
        <end position="256"/>
    </location>
</feature>
<feature type="transmembrane region" description="Helical" evidence="1">
    <location>
        <begin position="208"/>
        <end position="230"/>
    </location>
</feature>